<evidence type="ECO:0000256" key="2">
    <source>
        <dbReference type="ARBA" id="ARBA00009272"/>
    </source>
</evidence>
<comment type="caution">
    <text evidence="5">The sequence shown here is derived from an EMBL/GenBank/DDBJ whole genome shotgun (WGS) entry which is preliminary data.</text>
</comment>
<dbReference type="GO" id="GO:0003774">
    <property type="term" value="F:cytoskeletal motor activity"/>
    <property type="evidence" value="ECO:0007669"/>
    <property type="project" value="InterPro"/>
</dbReference>
<dbReference type="GeneID" id="57964479"/>
<proteinExistence type="inferred from homology"/>
<dbReference type="PANTHER" id="PTHR34653">
    <property type="match status" value="1"/>
</dbReference>
<comment type="similarity">
    <text evidence="2 4">Belongs to the FliE family.</text>
</comment>
<dbReference type="RefSeq" id="WP_002584122.1">
    <property type="nucleotide sequence ID" value="NZ_KB850998.1"/>
</dbReference>
<accession>A0A0E2HT95</accession>
<name>A0A0E2HT95_9FIRM</name>
<evidence type="ECO:0000313" key="6">
    <source>
        <dbReference type="Proteomes" id="UP000013085"/>
    </source>
</evidence>
<keyword evidence="5" id="KW-0966">Cell projection</keyword>
<keyword evidence="5" id="KW-0969">Cilium</keyword>
<keyword evidence="3 4" id="KW-0975">Bacterial flagellum</keyword>
<reference evidence="5 6" key="1">
    <citation type="submission" date="2013-01" db="EMBL/GenBank/DDBJ databases">
        <title>The Genome Sequence of Clostridium clostridioforme 90A8.</title>
        <authorList>
            <consortium name="The Broad Institute Genome Sequencing Platform"/>
            <person name="Earl A."/>
            <person name="Ward D."/>
            <person name="Feldgarden M."/>
            <person name="Gevers D."/>
            <person name="Courvalin P."/>
            <person name="Lambert T."/>
            <person name="Walker B."/>
            <person name="Young S.K."/>
            <person name="Zeng Q."/>
            <person name="Gargeya S."/>
            <person name="Fitzgerald M."/>
            <person name="Haas B."/>
            <person name="Abouelleil A."/>
            <person name="Alvarado L."/>
            <person name="Arachchi H.M."/>
            <person name="Berlin A.M."/>
            <person name="Chapman S.B."/>
            <person name="Dewar J."/>
            <person name="Goldberg J."/>
            <person name="Griggs A."/>
            <person name="Gujja S."/>
            <person name="Hansen M."/>
            <person name="Howarth C."/>
            <person name="Imamovic A."/>
            <person name="Larimer J."/>
            <person name="McCowan C."/>
            <person name="Murphy C."/>
            <person name="Neiman D."/>
            <person name="Pearson M."/>
            <person name="Priest M."/>
            <person name="Roberts A."/>
            <person name="Saif S."/>
            <person name="Shea T."/>
            <person name="Sisk P."/>
            <person name="Sykes S."/>
            <person name="Wortman J."/>
            <person name="Nusbaum C."/>
            <person name="Birren B."/>
        </authorList>
    </citation>
    <scope>NUCLEOTIDE SEQUENCE [LARGE SCALE GENOMIC DNA]</scope>
    <source>
        <strain evidence="5 6">90A8</strain>
    </source>
</reference>
<sequence>MEAMTFITPMKVWDTAADLLPGKENQAGNNEPTLFKDIFHNVVDQVYAAEKDLEQKQYLLAAGKLDDVHSLPIAQAKAALSLDVLISLRNKAMESYNELIKMSI</sequence>
<comment type="subcellular location">
    <subcellularLocation>
        <location evidence="1 4">Bacterial flagellum basal body</location>
    </subcellularLocation>
</comment>
<organism evidence="5 6">
    <name type="scientific">[Clostridium] clostridioforme 90A8</name>
    <dbReference type="NCBI Taxonomy" id="999408"/>
    <lineage>
        <taxon>Bacteria</taxon>
        <taxon>Bacillati</taxon>
        <taxon>Bacillota</taxon>
        <taxon>Clostridia</taxon>
        <taxon>Lachnospirales</taxon>
        <taxon>Lachnospiraceae</taxon>
        <taxon>Enterocloster</taxon>
    </lineage>
</organism>
<evidence type="ECO:0000256" key="1">
    <source>
        <dbReference type="ARBA" id="ARBA00004117"/>
    </source>
</evidence>
<dbReference type="GO" id="GO:0005198">
    <property type="term" value="F:structural molecule activity"/>
    <property type="evidence" value="ECO:0007669"/>
    <property type="project" value="InterPro"/>
</dbReference>
<dbReference type="EMBL" id="AGYR01000007">
    <property type="protein sequence ID" value="ENZ18824.1"/>
    <property type="molecule type" value="Genomic_DNA"/>
</dbReference>
<dbReference type="InterPro" id="IPR001624">
    <property type="entry name" value="FliE"/>
</dbReference>
<dbReference type="HOGENOM" id="CLU_147249_3_0_9"/>
<dbReference type="PATRIC" id="fig|999408.3.peg.1220"/>
<keyword evidence="5" id="KW-0282">Flagellum</keyword>
<dbReference type="Pfam" id="PF02049">
    <property type="entry name" value="FliE"/>
    <property type="match status" value="1"/>
</dbReference>
<dbReference type="GO" id="GO:0009425">
    <property type="term" value="C:bacterial-type flagellum basal body"/>
    <property type="evidence" value="ECO:0007669"/>
    <property type="project" value="UniProtKB-SubCell"/>
</dbReference>
<evidence type="ECO:0000256" key="4">
    <source>
        <dbReference type="HAMAP-Rule" id="MF_00724"/>
    </source>
</evidence>
<dbReference type="AlphaFoldDB" id="A0A0E2HT95"/>
<dbReference type="HAMAP" id="MF_00724">
    <property type="entry name" value="FliE"/>
    <property type="match status" value="1"/>
</dbReference>
<dbReference type="PANTHER" id="PTHR34653:SF1">
    <property type="entry name" value="FLAGELLAR HOOK-BASAL BODY COMPLEX PROTEIN FLIE"/>
    <property type="match status" value="1"/>
</dbReference>
<dbReference type="GO" id="GO:0071973">
    <property type="term" value="P:bacterial-type flagellum-dependent cell motility"/>
    <property type="evidence" value="ECO:0007669"/>
    <property type="project" value="InterPro"/>
</dbReference>
<evidence type="ECO:0000256" key="3">
    <source>
        <dbReference type="ARBA" id="ARBA00023143"/>
    </source>
</evidence>
<evidence type="ECO:0000313" key="5">
    <source>
        <dbReference type="EMBL" id="ENZ18824.1"/>
    </source>
</evidence>
<gene>
    <name evidence="4" type="primary">fliE</name>
    <name evidence="5" type="ORF">HMPREF1090_01141</name>
</gene>
<dbReference type="Proteomes" id="UP000013085">
    <property type="component" value="Unassembled WGS sequence"/>
</dbReference>
<protein>
    <recommendedName>
        <fullName evidence="4">Flagellar hook-basal body complex protein FliE</fullName>
    </recommendedName>
</protein>
<dbReference type="PRINTS" id="PR01006">
    <property type="entry name" value="FLGHOOKFLIE"/>
</dbReference>